<dbReference type="EMBL" id="JACCHS010000144">
    <property type="protein sequence ID" value="NYT47410.1"/>
    <property type="molecule type" value="Genomic_DNA"/>
</dbReference>
<protein>
    <submittedName>
        <fullName evidence="1">Uncharacterized protein</fullName>
    </submittedName>
</protein>
<evidence type="ECO:0000313" key="2">
    <source>
        <dbReference type="Proteomes" id="UP000537890"/>
    </source>
</evidence>
<proteinExistence type="predicted"/>
<gene>
    <name evidence="1" type="ORF">H0A75_07385</name>
</gene>
<organism evidence="1 2">
    <name type="scientific">Candidatus Methanofishera endochildressiae</name>
    <dbReference type="NCBI Taxonomy" id="2738884"/>
    <lineage>
        <taxon>Bacteria</taxon>
        <taxon>Pseudomonadati</taxon>
        <taxon>Pseudomonadota</taxon>
        <taxon>Gammaproteobacteria</taxon>
        <taxon>Candidatus Methanofishera</taxon>
    </lineage>
</organism>
<sequence>MFPRKRGLTKNIFSDKGIRQYQILEDAAIFTVFQTNHQQFVKIAALTSLSPSPKYSARVPQKKICIKILPIKIRVQKKTRILKFTIRKVCEWLRVKGNFIKGSLSALAKQVRNQVTEYALVSVYRFFRPLLIFKNHQKGKAGLFINGEMTI</sequence>
<accession>A0A7Z0SFH9</accession>
<dbReference type="AlphaFoldDB" id="A0A7Z0SFH9"/>
<comment type="caution">
    <text evidence="1">The sequence shown here is derived from an EMBL/GenBank/DDBJ whole genome shotgun (WGS) entry which is preliminary data.</text>
</comment>
<name>A0A7Z0SFH9_9GAMM</name>
<evidence type="ECO:0000313" key="1">
    <source>
        <dbReference type="EMBL" id="NYT47410.1"/>
    </source>
</evidence>
<dbReference type="Proteomes" id="UP000537890">
    <property type="component" value="Unassembled WGS sequence"/>
</dbReference>
<reference evidence="1 2" key="1">
    <citation type="submission" date="2020-05" db="EMBL/GenBank/DDBJ databases">
        <title>Horizontal transmission and recombination maintain forever young bacterial symbiont genomes.</title>
        <authorList>
            <person name="Russell S.L."/>
            <person name="Pepper-Tunick E."/>
            <person name="Svedberg J."/>
            <person name="Byrne A."/>
            <person name="Ruelas Castillo J."/>
            <person name="Vollmers C."/>
            <person name="Beinart R.A."/>
            <person name="Corbett-Detig R."/>
        </authorList>
    </citation>
    <scope>NUCLEOTIDE SEQUENCE [LARGE SCALE GENOMIC DNA]</scope>
    <source>
        <strain evidence="1">4727-3</strain>
    </source>
</reference>